<feature type="compositionally biased region" description="Acidic residues" evidence="1">
    <location>
        <begin position="1"/>
        <end position="20"/>
    </location>
</feature>
<dbReference type="Proteomes" id="UP000282007">
    <property type="component" value="Chromosome"/>
</dbReference>
<dbReference type="RefSeq" id="WP_121920036.1">
    <property type="nucleotide sequence ID" value="NZ_CP034145.1"/>
</dbReference>
<feature type="region of interest" description="Disordered" evidence="1">
    <location>
        <begin position="181"/>
        <end position="222"/>
    </location>
</feature>
<reference evidence="4" key="3">
    <citation type="submission" date="2018-10" db="EMBL/GenBank/DDBJ databases">
        <authorList>
            <person name="Whitman W."/>
            <person name="Huntemann M."/>
            <person name="Clum A."/>
            <person name="Pillay M."/>
            <person name="Palaniappan K."/>
            <person name="Varghese N."/>
            <person name="Mikhailova N."/>
            <person name="Stamatis D."/>
            <person name="Reddy T."/>
            <person name="Daum C."/>
            <person name="Shapiro N."/>
            <person name="Ivanova N."/>
            <person name="Kyrpides N."/>
            <person name="Woyke T."/>
        </authorList>
    </citation>
    <scope>NUCLEOTIDE SEQUENCE</scope>
    <source>
        <strain evidence="4">CGMCC 1.10124</strain>
    </source>
</reference>
<evidence type="ECO:0000313" key="6">
    <source>
        <dbReference type="Proteomes" id="UP000282007"/>
    </source>
</evidence>
<protein>
    <submittedName>
        <fullName evidence="4">Uncharacterized protein</fullName>
    </submittedName>
</protein>
<evidence type="ECO:0000256" key="2">
    <source>
        <dbReference type="SAM" id="Phobius"/>
    </source>
</evidence>
<dbReference type="Proteomes" id="UP000277326">
    <property type="component" value="Unassembled WGS sequence"/>
</dbReference>
<accession>A0A3M0DR68</accession>
<keyword evidence="2" id="KW-0812">Transmembrane</keyword>
<feature type="region of interest" description="Disordered" evidence="1">
    <location>
        <begin position="1"/>
        <end position="23"/>
    </location>
</feature>
<evidence type="ECO:0000313" key="5">
    <source>
        <dbReference type="Proteomes" id="UP000277326"/>
    </source>
</evidence>
<feature type="transmembrane region" description="Helical" evidence="2">
    <location>
        <begin position="34"/>
        <end position="55"/>
    </location>
</feature>
<dbReference type="EMBL" id="CP034145">
    <property type="protein sequence ID" value="AZH24216.1"/>
    <property type="molecule type" value="Genomic_DNA"/>
</dbReference>
<name>A0A3M0DR68_9EURY</name>
<keyword evidence="6" id="KW-1185">Reference proteome</keyword>
<dbReference type="GeneID" id="38470016"/>
<dbReference type="KEGG" id="haer:DU502_01980"/>
<reference evidence="4 5" key="1">
    <citation type="journal article" date="2015" name="Stand. Genomic Sci.">
        <title>Genomic Encyclopedia of Bacterial and Archaeal Type Strains, Phase III: the genomes of soil and plant-associated and newly described type strains.</title>
        <authorList>
            <person name="Whitman W.B."/>
            <person name="Woyke T."/>
            <person name="Klenk H.P."/>
            <person name="Zhou Y."/>
            <person name="Lilburn T.G."/>
            <person name="Beck B.J."/>
            <person name="De Vos P."/>
            <person name="Vandamme P."/>
            <person name="Eisen J.A."/>
            <person name="Garrity G."/>
            <person name="Hugenholtz P."/>
            <person name="Kyrpides N.C."/>
        </authorList>
    </citation>
    <scope>NUCLEOTIDE SEQUENCE [LARGE SCALE GENOMIC DNA]</scope>
    <source>
        <strain evidence="4 5">CGMCC 1.10124</strain>
    </source>
</reference>
<evidence type="ECO:0000313" key="3">
    <source>
        <dbReference type="EMBL" id="AZH24216.1"/>
    </source>
</evidence>
<evidence type="ECO:0000313" key="4">
    <source>
        <dbReference type="EMBL" id="RMB24158.1"/>
    </source>
</evidence>
<proteinExistence type="predicted"/>
<dbReference type="EMBL" id="REFS01000002">
    <property type="protein sequence ID" value="RMB24158.1"/>
    <property type="molecule type" value="Genomic_DNA"/>
</dbReference>
<dbReference type="OrthoDB" id="304988at2157"/>
<gene>
    <name evidence="4" type="ORF">ATH50_1398</name>
    <name evidence="3" type="ORF">DU502_01980</name>
</gene>
<keyword evidence="2" id="KW-1133">Transmembrane helix</keyword>
<organism evidence="4 5">
    <name type="scientific">Haloplanus aerogenes</name>
    <dbReference type="NCBI Taxonomy" id="660522"/>
    <lineage>
        <taxon>Archaea</taxon>
        <taxon>Methanobacteriati</taxon>
        <taxon>Methanobacteriota</taxon>
        <taxon>Stenosarchaea group</taxon>
        <taxon>Halobacteria</taxon>
        <taxon>Halobacteriales</taxon>
        <taxon>Haloferacaceae</taxon>
        <taxon>Haloplanus</taxon>
    </lineage>
</organism>
<evidence type="ECO:0000256" key="1">
    <source>
        <dbReference type="SAM" id="MobiDB-lite"/>
    </source>
</evidence>
<dbReference type="AlphaFoldDB" id="A0A3M0DR68"/>
<keyword evidence="2" id="KW-0472">Membrane</keyword>
<sequence length="222" mass="23430">MTDSPDDSSDATETPSDGDIDTPGGISKRTLIRLLVGFGIGIPLLVEGLTFLGLLEEQFGGGDEDSERTATATDVAESGVAVGDDLLPETDRSETLVSAVLREVDGDRWPLSLTVEVENTGDTDYEFQLLAVHLDDGRSVSGRTTTDRLAPGERRVISAEWSIPAGSTPRAVDAVALVYPDSEASETPRETGGNRTQSGDGDGSVETIERRVDLAKIPVRGG</sequence>
<reference evidence="3 6" key="2">
    <citation type="submission" date="2018-07" db="EMBL/GenBank/DDBJ databases">
        <title>Genome sequences of Haloplanus aerogenes JCM 16430T.</title>
        <authorList>
            <person name="Kim Y.B."/>
            <person name="Roh S.W."/>
        </authorList>
    </citation>
    <scope>NUCLEOTIDE SEQUENCE [LARGE SCALE GENOMIC DNA]</scope>
    <source>
        <strain evidence="3 6">JCM 16430</strain>
    </source>
</reference>